<dbReference type="Proteomes" id="UP000799302">
    <property type="component" value="Unassembled WGS sequence"/>
</dbReference>
<comment type="function">
    <text evidence="1 7">Involved in the import of GDP-mannose from the cytoplasm into the Golgi lumen.</text>
</comment>
<keyword evidence="6 7" id="KW-0472">Membrane</keyword>
<evidence type="ECO:0000256" key="3">
    <source>
        <dbReference type="ARBA" id="ARBA00011182"/>
    </source>
</evidence>
<feature type="region of interest" description="Disordered" evidence="8">
    <location>
        <begin position="56"/>
        <end position="75"/>
    </location>
</feature>
<gene>
    <name evidence="9" type="ORF">BT63DRAFT_372583</name>
</gene>
<feature type="transmembrane region" description="Helical" evidence="7">
    <location>
        <begin position="450"/>
        <end position="472"/>
    </location>
</feature>
<sequence>MNFPRPFLPNSNPFRPAIEILSDRFSAARQTASKASRAYLDDEAFADMSFSNLDTPKSSTGRSIHSRTSSAEVDSTTGVPLIDFSRTPSPTPYRATSATQSEDEDDNIFSSSLRPLVADSAGGPSLWKVRWRDGGLGAFLFGSWAGWQVYVGIITAVNVTFSILLVFLNRVILLYGVYKFPYPLTATWIQLLFCHVFLLIWAAMSRWFAGPLRKIGLTALIAPSHPQNSQSGGARVLGFSSLNPLRLISAISKGNGGIAGGGLLEFHLSTAKTVLPLSVIFIGKILLSNISFAYSALPLYTLCRIGIIPLTLILTSTFGRTTHSVATLSSCLTAWLNLLIASIRTRSIATWEAIVAGVFSILFVSLYPILLERTHKLLIASQVRAGDVLTSFSPTTPYHDDSRGRIESGSKQSTRAYYQLLHYNSILSLIILSPMVLISGELPRIFRNCYFLDVFWFWFICACGGFCAFVVYSSSLAMVRATSPLTSCFVGVPRAAVQIVIFNNFRLPVHSWVGVALCWAGSGWYALVRREEGRLVEKKRLEGR</sequence>
<dbReference type="InterPro" id="IPR050186">
    <property type="entry name" value="TPT_transporter"/>
</dbReference>
<feature type="region of interest" description="Disordered" evidence="8">
    <location>
        <begin position="80"/>
        <end position="106"/>
    </location>
</feature>
<feature type="transmembrane region" description="Helical" evidence="7">
    <location>
        <begin position="349"/>
        <end position="370"/>
    </location>
</feature>
<dbReference type="PANTHER" id="PTHR11132">
    <property type="entry name" value="SOLUTE CARRIER FAMILY 35"/>
    <property type="match status" value="1"/>
</dbReference>
<feature type="transmembrane region" description="Helical" evidence="7">
    <location>
        <begin position="325"/>
        <end position="343"/>
    </location>
</feature>
<evidence type="ECO:0000256" key="2">
    <source>
        <dbReference type="ARBA" id="ARBA00010425"/>
    </source>
</evidence>
<dbReference type="EMBL" id="MU004234">
    <property type="protein sequence ID" value="KAF2670425.1"/>
    <property type="molecule type" value="Genomic_DNA"/>
</dbReference>
<reference evidence="9" key="1">
    <citation type="journal article" date="2020" name="Stud. Mycol.">
        <title>101 Dothideomycetes genomes: a test case for predicting lifestyles and emergence of pathogens.</title>
        <authorList>
            <person name="Haridas S."/>
            <person name="Albert R."/>
            <person name="Binder M."/>
            <person name="Bloem J."/>
            <person name="Labutti K."/>
            <person name="Salamov A."/>
            <person name="Andreopoulos B."/>
            <person name="Baker S."/>
            <person name="Barry K."/>
            <person name="Bills G."/>
            <person name="Bluhm B."/>
            <person name="Cannon C."/>
            <person name="Castanera R."/>
            <person name="Culley D."/>
            <person name="Daum C."/>
            <person name="Ezra D."/>
            <person name="Gonzalez J."/>
            <person name="Henrissat B."/>
            <person name="Kuo A."/>
            <person name="Liang C."/>
            <person name="Lipzen A."/>
            <person name="Lutzoni F."/>
            <person name="Magnuson J."/>
            <person name="Mondo S."/>
            <person name="Nolan M."/>
            <person name="Ohm R."/>
            <person name="Pangilinan J."/>
            <person name="Park H.-J."/>
            <person name="Ramirez L."/>
            <person name="Alfaro M."/>
            <person name="Sun H."/>
            <person name="Tritt A."/>
            <person name="Yoshinaga Y."/>
            <person name="Zwiers L.-H."/>
            <person name="Turgeon B."/>
            <person name="Goodwin S."/>
            <person name="Spatafora J."/>
            <person name="Crous P."/>
            <person name="Grigoriev I."/>
        </authorList>
    </citation>
    <scope>NUCLEOTIDE SEQUENCE</scope>
    <source>
        <strain evidence="9">CBS 115976</strain>
    </source>
</reference>
<organism evidence="9 10">
    <name type="scientific">Microthyrium microscopicum</name>
    <dbReference type="NCBI Taxonomy" id="703497"/>
    <lineage>
        <taxon>Eukaryota</taxon>
        <taxon>Fungi</taxon>
        <taxon>Dikarya</taxon>
        <taxon>Ascomycota</taxon>
        <taxon>Pezizomycotina</taxon>
        <taxon>Dothideomycetes</taxon>
        <taxon>Dothideomycetes incertae sedis</taxon>
        <taxon>Microthyriales</taxon>
        <taxon>Microthyriaceae</taxon>
        <taxon>Microthyrium</taxon>
    </lineage>
</organism>
<feature type="transmembrane region" description="Helical" evidence="7">
    <location>
        <begin position="149"/>
        <end position="168"/>
    </location>
</feature>
<evidence type="ECO:0000256" key="5">
    <source>
        <dbReference type="ARBA" id="ARBA00022989"/>
    </source>
</evidence>
<keyword evidence="4 7" id="KW-0812">Transmembrane</keyword>
<feature type="transmembrane region" description="Helical" evidence="7">
    <location>
        <begin position="420"/>
        <end position="438"/>
    </location>
</feature>
<dbReference type="AlphaFoldDB" id="A0A6A6UDR8"/>
<keyword evidence="7" id="KW-0256">Endoplasmic reticulum</keyword>
<keyword evidence="7" id="KW-0762">Sugar transport</keyword>
<feature type="transmembrane region" description="Helical" evidence="7">
    <location>
        <begin position="188"/>
        <end position="209"/>
    </location>
</feature>
<keyword evidence="5 7" id="KW-1133">Transmembrane helix</keyword>
<comment type="subunit">
    <text evidence="3 7">Homooligomer.</text>
</comment>
<dbReference type="GO" id="GO:0005789">
    <property type="term" value="C:endoplasmic reticulum membrane"/>
    <property type="evidence" value="ECO:0007669"/>
    <property type="project" value="UniProtKB-SubCell"/>
</dbReference>
<evidence type="ECO:0000256" key="1">
    <source>
        <dbReference type="ARBA" id="ARBA00003420"/>
    </source>
</evidence>
<evidence type="ECO:0000256" key="4">
    <source>
        <dbReference type="ARBA" id="ARBA00022692"/>
    </source>
</evidence>
<evidence type="ECO:0000256" key="8">
    <source>
        <dbReference type="SAM" id="MobiDB-lite"/>
    </source>
</evidence>
<comment type="subcellular location">
    <subcellularLocation>
        <location evidence="7">Golgi apparatus membrane</location>
        <topology evidence="7">Multi-pass membrane protein</topology>
    </subcellularLocation>
    <subcellularLocation>
        <location evidence="7">Cytoplasmic vesicle membrane</location>
        <topology evidence="7">Multi-pass membrane protein</topology>
    </subcellularLocation>
    <subcellularLocation>
        <location evidence="7">Endoplasmic reticulum membrane</location>
        <topology evidence="7">Multi-pass membrane protein</topology>
    </subcellularLocation>
</comment>
<keyword evidence="7" id="KW-0968">Cytoplasmic vesicle</keyword>
<evidence type="ECO:0000256" key="7">
    <source>
        <dbReference type="RuleBase" id="RU367097"/>
    </source>
</evidence>
<keyword evidence="7" id="KW-0333">Golgi apparatus</keyword>
<name>A0A6A6UDR8_9PEZI</name>
<comment type="similarity">
    <text evidence="2 7">Belongs to the TPT transporter family. SLC35D subfamily.</text>
</comment>
<keyword evidence="10" id="KW-1185">Reference proteome</keyword>
<evidence type="ECO:0000313" key="9">
    <source>
        <dbReference type="EMBL" id="KAF2670425.1"/>
    </source>
</evidence>
<evidence type="ECO:0000256" key="6">
    <source>
        <dbReference type="ARBA" id="ARBA00023136"/>
    </source>
</evidence>
<proteinExistence type="inferred from homology"/>
<evidence type="ECO:0000313" key="10">
    <source>
        <dbReference type="Proteomes" id="UP000799302"/>
    </source>
</evidence>
<protein>
    <recommendedName>
        <fullName evidence="7">GDP-mannose transporter</fullName>
        <shortName evidence="7">GMT</shortName>
    </recommendedName>
</protein>
<dbReference type="OrthoDB" id="5547497at2759"/>
<dbReference type="GO" id="GO:0030659">
    <property type="term" value="C:cytoplasmic vesicle membrane"/>
    <property type="evidence" value="ECO:0007669"/>
    <property type="project" value="UniProtKB-SubCell"/>
</dbReference>
<accession>A0A6A6UDR8</accession>
<dbReference type="GO" id="GO:0000139">
    <property type="term" value="C:Golgi membrane"/>
    <property type="evidence" value="ECO:0007669"/>
    <property type="project" value="UniProtKB-SubCell"/>
</dbReference>
<keyword evidence="7" id="KW-0813">Transport</keyword>
<feature type="transmembrane region" description="Helical" evidence="7">
    <location>
        <begin position="299"/>
        <end position="318"/>
    </location>
</feature>